<dbReference type="PANTHER" id="PTHR12592">
    <property type="entry name" value="ATP-DEPENDENT (S)-NAD(P)H-HYDRATE DEHYDRATASE FAMILY MEMBER"/>
    <property type="match status" value="1"/>
</dbReference>
<evidence type="ECO:0000256" key="15">
    <source>
        <dbReference type="ARBA" id="ARBA00048238"/>
    </source>
</evidence>
<feature type="binding site" evidence="18">
    <location>
        <position position="160"/>
    </location>
    <ligand>
        <name>(6S)-NADPHX</name>
        <dbReference type="ChEBI" id="CHEBI:64076"/>
    </ligand>
</feature>
<feature type="binding site" evidence="17">
    <location>
        <begin position="410"/>
        <end position="414"/>
    </location>
    <ligand>
        <name>AMP</name>
        <dbReference type="ChEBI" id="CHEBI:456215"/>
    </ligand>
</feature>
<keyword evidence="6 17" id="KW-0547">Nucleotide-binding</keyword>
<evidence type="ECO:0000256" key="10">
    <source>
        <dbReference type="ARBA" id="ARBA00023027"/>
    </source>
</evidence>
<keyword evidence="11 18" id="KW-0413">Isomerase</keyword>
<comment type="function">
    <text evidence="18">Catalyzes the epimerization of the S- and R-forms of NAD(P)HX, a damaged form of NAD(P)H that is a result of enzymatic or heat-dependent hydration. This is a prerequisite for the S-specific NAD(P)H-hydrate dehydratase to allow the repair of both epimers of NAD(P)HX.</text>
</comment>
<evidence type="ECO:0000259" key="20">
    <source>
        <dbReference type="PROSITE" id="PS51383"/>
    </source>
</evidence>
<comment type="similarity">
    <text evidence="4 19">In the C-terminal section; belongs to the NnrD/CARKD family.</text>
</comment>
<evidence type="ECO:0000313" key="22">
    <source>
        <dbReference type="EMBL" id="PTQ99591.1"/>
    </source>
</evidence>
<comment type="catalytic activity">
    <reaction evidence="16 17 19">
        <text>(6S)-NADPHX + ADP = AMP + phosphate + NADPH + H(+)</text>
        <dbReference type="Rhea" id="RHEA:32235"/>
        <dbReference type="ChEBI" id="CHEBI:15378"/>
        <dbReference type="ChEBI" id="CHEBI:43474"/>
        <dbReference type="ChEBI" id="CHEBI:57783"/>
        <dbReference type="ChEBI" id="CHEBI:64076"/>
        <dbReference type="ChEBI" id="CHEBI:456215"/>
        <dbReference type="ChEBI" id="CHEBI:456216"/>
        <dbReference type="EC" id="4.2.1.136"/>
    </reaction>
</comment>
<feature type="binding site" evidence="18">
    <location>
        <position position="163"/>
    </location>
    <ligand>
        <name>K(+)</name>
        <dbReference type="ChEBI" id="CHEBI:29103"/>
    </ligand>
</feature>
<proteinExistence type="inferred from homology"/>
<comment type="caution">
    <text evidence="22">The sequence shown here is derived from an EMBL/GenBank/DDBJ whole genome shotgun (WGS) entry which is preliminary data.</text>
</comment>
<name>A0A2T5JCV0_9SPHI</name>
<dbReference type="GO" id="GO:0005524">
    <property type="term" value="F:ATP binding"/>
    <property type="evidence" value="ECO:0007669"/>
    <property type="project" value="UniProtKB-UniRule"/>
</dbReference>
<evidence type="ECO:0000313" key="23">
    <source>
        <dbReference type="Proteomes" id="UP000244168"/>
    </source>
</evidence>
<dbReference type="SUPFAM" id="SSF64153">
    <property type="entry name" value="YjeF N-terminal domain-like"/>
    <property type="match status" value="1"/>
</dbReference>
<dbReference type="InterPro" id="IPR030677">
    <property type="entry name" value="Nnr"/>
</dbReference>
<dbReference type="EMBL" id="QAOQ01000002">
    <property type="protein sequence ID" value="PTQ99591.1"/>
    <property type="molecule type" value="Genomic_DNA"/>
</dbReference>
<dbReference type="GO" id="GO:0052856">
    <property type="term" value="F:NAD(P)HX epimerase activity"/>
    <property type="evidence" value="ECO:0007669"/>
    <property type="project" value="UniProtKB-UniRule"/>
</dbReference>
<comment type="function">
    <text evidence="14 19">Bifunctional enzyme that catalyzes the epimerization of the S- and R-forms of NAD(P)HX and the dehydration of the S-form of NAD(P)HX at the expense of ADP, which is converted to AMP. This allows the repair of both epimers of NAD(P)HX, a damaged form of NAD(P)H that is a result of enzymatic or heat-dependent hydration.</text>
</comment>
<dbReference type="NCBIfam" id="TIGR00196">
    <property type="entry name" value="yjeF_cterm"/>
    <property type="match status" value="1"/>
</dbReference>
<dbReference type="HAMAP" id="MF_01966">
    <property type="entry name" value="NADHX_epimerase"/>
    <property type="match status" value="1"/>
</dbReference>
<dbReference type="PANTHER" id="PTHR12592:SF0">
    <property type="entry name" value="ATP-DEPENDENT (S)-NAD(P)H-HYDRATE DEHYDRATASE"/>
    <property type="match status" value="1"/>
</dbReference>
<comment type="subunit">
    <text evidence="17">Homotetramer.</text>
</comment>
<dbReference type="Pfam" id="PF03853">
    <property type="entry name" value="YjeF_N"/>
    <property type="match status" value="1"/>
</dbReference>
<feature type="domain" description="YjeF N-terminal" evidence="21">
    <location>
        <begin position="10"/>
        <end position="218"/>
    </location>
</feature>
<dbReference type="Gene3D" id="3.40.50.10260">
    <property type="entry name" value="YjeF N-terminal domain"/>
    <property type="match status" value="1"/>
</dbReference>
<evidence type="ECO:0000256" key="16">
    <source>
        <dbReference type="ARBA" id="ARBA00049209"/>
    </source>
</evidence>
<evidence type="ECO:0000256" key="14">
    <source>
        <dbReference type="ARBA" id="ARBA00025153"/>
    </source>
</evidence>
<comment type="catalytic activity">
    <reaction evidence="15 17 19">
        <text>(6S)-NADHX + ADP = AMP + phosphate + NADH + H(+)</text>
        <dbReference type="Rhea" id="RHEA:32223"/>
        <dbReference type="ChEBI" id="CHEBI:15378"/>
        <dbReference type="ChEBI" id="CHEBI:43474"/>
        <dbReference type="ChEBI" id="CHEBI:57945"/>
        <dbReference type="ChEBI" id="CHEBI:64074"/>
        <dbReference type="ChEBI" id="CHEBI:456215"/>
        <dbReference type="ChEBI" id="CHEBI:456216"/>
        <dbReference type="EC" id="4.2.1.136"/>
    </reaction>
</comment>
<evidence type="ECO:0000256" key="9">
    <source>
        <dbReference type="ARBA" id="ARBA00022958"/>
    </source>
</evidence>
<comment type="catalytic activity">
    <reaction evidence="1 18 19">
        <text>(6R)-NADHX = (6S)-NADHX</text>
        <dbReference type="Rhea" id="RHEA:32215"/>
        <dbReference type="ChEBI" id="CHEBI:64074"/>
        <dbReference type="ChEBI" id="CHEBI:64075"/>
        <dbReference type="EC" id="5.1.99.6"/>
    </reaction>
</comment>
<dbReference type="InterPro" id="IPR029056">
    <property type="entry name" value="Ribokinase-like"/>
</dbReference>
<evidence type="ECO:0000256" key="3">
    <source>
        <dbReference type="ARBA" id="ARBA00006001"/>
    </source>
</evidence>
<keyword evidence="9 18" id="KW-0630">Potassium</keyword>
<accession>A0A2T5JCV0</accession>
<keyword evidence="13" id="KW-0511">Multifunctional enzyme</keyword>
<dbReference type="EC" id="5.1.99.6" evidence="19"/>
<feature type="binding site" evidence="17">
    <location>
        <position position="324"/>
    </location>
    <ligand>
        <name>(6S)-NADPHX</name>
        <dbReference type="ChEBI" id="CHEBI:64076"/>
    </ligand>
</feature>
<gene>
    <name evidence="18" type="primary">nnrE</name>
    <name evidence="17" type="synonym">nnrD</name>
    <name evidence="22" type="ORF">C8P68_102416</name>
</gene>
<dbReference type="GO" id="GO:0046872">
    <property type="term" value="F:metal ion binding"/>
    <property type="evidence" value="ECO:0007669"/>
    <property type="project" value="UniProtKB-UniRule"/>
</dbReference>
<evidence type="ECO:0000256" key="13">
    <source>
        <dbReference type="ARBA" id="ARBA00023268"/>
    </source>
</evidence>
<dbReference type="AlphaFoldDB" id="A0A2T5JCV0"/>
<dbReference type="PIRSF" id="PIRSF017184">
    <property type="entry name" value="Nnr"/>
    <property type="match status" value="1"/>
</dbReference>
<comment type="cofactor">
    <cofactor evidence="17">
        <name>Mg(2+)</name>
        <dbReference type="ChEBI" id="CHEBI:18420"/>
    </cofactor>
</comment>
<feature type="binding site" evidence="17">
    <location>
        <position position="440"/>
    </location>
    <ligand>
        <name>(6S)-NADPHX</name>
        <dbReference type="ChEBI" id="CHEBI:64076"/>
    </ligand>
</feature>
<evidence type="ECO:0000256" key="17">
    <source>
        <dbReference type="HAMAP-Rule" id="MF_01965"/>
    </source>
</evidence>
<comment type="catalytic activity">
    <reaction evidence="2 18 19">
        <text>(6R)-NADPHX = (6S)-NADPHX</text>
        <dbReference type="Rhea" id="RHEA:32227"/>
        <dbReference type="ChEBI" id="CHEBI:64076"/>
        <dbReference type="ChEBI" id="CHEBI:64077"/>
        <dbReference type="EC" id="5.1.99.6"/>
    </reaction>
</comment>
<keyword evidence="5 18" id="KW-0479">Metal-binding</keyword>
<evidence type="ECO:0000259" key="21">
    <source>
        <dbReference type="PROSITE" id="PS51385"/>
    </source>
</evidence>
<dbReference type="CDD" id="cd01171">
    <property type="entry name" value="YXKO-related"/>
    <property type="match status" value="1"/>
</dbReference>
<keyword evidence="10 17" id="KW-0520">NAD</keyword>
<evidence type="ECO:0000256" key="5">
    <source>
        <dbReference type="ARBA" id="ARBA00022723"/>
    </source>
</evidence>
<comment type="similarity">
    <text evidence="18">Belongs to the NnrE/AIBP family.</text>
</comment>
<keyword evidence="12 17" id="KW-0456">Lyase</keyword>
<evidence type="ECO:0000256" key="12">
    <source>
        <dbReference type="ARBA" id="ARBA00023239"/>
    </source>
</evidence>
<comment type="similarity">
    <text evidence="17">Belongs to the NnrD/CARKD family.</text>
</comment>
<dbReference type="PROSITE" id="PS51385">
    <property type="entry name" value="YJEF_N"/>
    <property type="match status" value="1"/>
</dbReference>
<dbReference type="PROSITE" id="PS01050">
    <property type="entry name" value="YJEF_C_2"/>
    <property type="match status" value="1"/>
</dbReference>
<dbReference type="OrthoDB" id="9806925at2"/>
<keyword evidence="7 17" id="KW-0067">ATP-binding</keyword>
<dbReference type="RefSeq" id="WP_107827513.1">
    <property type="nucleotide sequence ID" value="NZ_CP160205.1"/>
</dbReference>
<evidence type="ECO:0000256" key="2">
    <source>
        <dbReference type="ARBA" id="ARBA00000909"/>
    </source>
</evidence>
<evidence type="ECO:0000256" key="11">
    <source>
        <dbReference type="ARBA" id="ARBA00023235"/>
    </source>
</evidence>
<protein>
    <recommendedName>
        <fullName evidence="19">Bifunctional NAD(P)H-hydrate repair enzyme</fullName>
    </recommendedName>
    <alternativeName>
        <fullName evidence="19">Nicotinamide nucleotide repair protein</fullName>
    </alternativeName>
    <domain>
        <recommendedName>
            <fullName evidence="19">ADP-dependent (S)-NAD(P)H-hydrate dehydratase</fullName>
            <ecNumber evidence="19">4.2.1.136</ecNumber>
        </recommendedName>
        <alternativeName>
            <fullName evidence="19">ADP-dependent NAD(P)HX dehydratase</fullName>
        </alternativeName>
    </domain>
    <domain>
        <recommendedName>
            <fullName evidence="19">NAD(P)H-hydrate epimerase</fullName>
            <ecNumber evidence="19">5.1.99.6</ecNumber>
        </recommendedName>
    </domain>
</protein>
<feature type="binding site" evidence="18">
    <location>
        <position position="142"/>
    </location>
    <ligand>
        <name>(6S)-NADPHX</name>
        <dbReference type="ChEBI" id="CHEBI:64076"/>
    </ligand>
</feature>
<dbReference type="Proteomes" id="UP000244168">
    <property type="component" value="Unassembled WGS sequence"/>
</dbReference>
<reference evidence="22 23" key="1">
    <citation type="submission" date="2018-04" db="EMBL/GenBank/DDBJ databases">
        <title>Genomic Encyclopedia of Archaeal and Bacterial Type Strains, Phase II (KMG-II): from individual species to whole genera.</title>
        <authorList>
            <person name="Goeker M."/>
        </authorList>
    </citation>
    <scope>NUCLEOTIDE SEQUENCE [LARGE SCALE GENOMIC DNA]</scope>
    <source>
        <strain evidence="22 23">DSM 26809</strain>
    </source>
</reference>
<feature type="binding site" evidence="18">
    <location>
        <position position="60"/>
    </location>
    <ligand>
        <name>K(+)</name>
        <dbReference type="ChEBI" id="CHEBI:29103"/>
    </ligand>
</feature>
<dbReference type="HAMAP" id="MF_01965">
    <property type="entry name" value="NADHX_dehydratase"/>
    <property type="match status" value="1"/>
</dbReference>
<dbReference type="PROSITE" id="PS51383">
    <property type="entry name" value="YJEF_C_3"/>
    <property type="match status" value="1"/>
</dbReference>
<keyword evidence="23" id="KW-1185">Reference proteome</keyword>
<dbReference type="InterPro" id="IPR000631">
    <property type="entry name" value="CARKD"/>
</dbReference>
<dbReference type="NCBIfam" id="TIGR00197">
    <property type="entry name" value="yjeF_nterm"/>
    <property type="match status" value="1"/>
</dbReference>
<dbReference type="Gene3D" id="3.40.1190.20">
    <property type="match status" value="1"/>
</dbReference>
<comment type="similarity">
    <text evidence="3 19">In the N-terminal section; belongs to the NnrE/AIBP family.</text>
</comment>
<dbReference type="InterPro" id="IPR004443">
    <property type="entry name" value="YjeF_N_dom"/>
</dbReference>
<evidence type="ECO:0000256" key="8">
    <source>
        <dbReference type="ARBA" id="ARBA00022857"/>
    </source>
</evidence>
<feature type="binding site" evidence="17">
    <location>
        <position position="375"/>
    </location>
    <ligand>
        <name>(6S)-NADPHX</name>
        <dbReference type="ChEBI" id="CHEBI:64076"/>
    </ligand>
</feature>
<evidence type="ECO:0000256" key="1">
    <source>
        <dbReference type="ARBA" id="ARBA00000013"/>
    </source>
</evidence>
<feature type="binding site" evidence="18">
    <location>
        <begin position="59"/>
        <end position="63"/>
    </location>
    <ligand>
        <name>(6S)-NADPHX</name>
        <dbReference type="ChEBI" id="CHEBI:64076"/>
    </ligand>
</feature>
<dbReference type="GO" id="GO:0046496">
    <property type="term" value="P:nicotinamide nucleotide metabolic process"/>
    <property type="evidence" value="ECO:0007669"/>
    <property type="project" value="UniProtKB-UniRule"/>
</dbReference>
<comment type="cofactor">
    <cofactor evidence="18 19">
        <name>K(+)</name>
        <dbReference type="ChEBI" id="CHEBI:29103"/>
    </cofactor>
    <text evidence="18 19">Binds 1 potassium ion per subunit.</text>
</comment>
<evidence type="ECO:0000256" key="6">
    <source>
        <dbReference type="ARBA" id="ARBA00022741"/>
    </source>
</evidence>
<dbReference type="GO" id="GO:0110051">
    <property type="term" value="P:metabolite repair"/>
    <property type="evidence" value="ECO:0007669"/>
    <property type="project" value="TreeGrafter"/>
</dbReference>
<evidence type="ECO:0000256" key="4">
    <source>
        <dbReference type="ARBA" id="ARBA00009524"/>
    </source>
</evidence>
<feature type="binding site" evidence="17">
    <location>
        <position position="439"/>
    </location>
    <ligand>
        <name>AMP</name>
        <dbReference type="ChEBI" id="CHEBI:456215"/>
    </ligand>
</feature>
<comment type="function">
    <text evidence="17">Catalyzes the dehydration of the S-form of NAD(P)HX at the expense of ADP, which is converted to AMP. Together with NAD(P)HX epimerase, which catalyzes the epimerization of the S- and R-forms, the enzyme allows the repair of both epimers of NAD(P)HX, a damaged form of NAD(P)H that is a result of enzymatic or heat-dependent hydration.</text>
</comment>
<feature type="binding site" evidence="18">
    <location>
        <begin position="131"/>
        <end position="137"/>
    </location>
    <ligand>
        <name>(6S)-NADPHX</name>
        <dbReference type="ChEBI" id="CHEBI:64076"/>
    </ligand>
</feature>
<sequence length="502" mass="54454">MIPLLTATQIKQADAHTIAHEPVSSIDLMERASKAFVGWFVNRFSDKKQGISVYCGTGNNGGDGLAIARILVDHGYKAVKVFVARFSAKASDDFNANLQNLQQAGIGFKEINKGDDLPADHNPVMIDALLGSGINKPLDGDYERLVKHLNGMQRTVVSVDVPTGLFTDGEMPKGITALRANLVITFQQPKLNFLLPESGPYINCWEVVNIGLDESFIHSLNSPYQFVEEKDIRAMLKPRHRFSNKGTYGHALLIAGQPETMGAALLTSSACVHAGAGLTTACVPESGLTALNSYQPEVMAIVRKGGGLPEISWDKFSVIGIGPGLGKDDDARALLSALFQYYNKPVVIDADALNLLAEDKNLLKRIPKGSVLTPHMKEFDRLFGDHQNWWQRMQTAMQKAQELQLVILLKNDYTMVATPNGKLYFNSTGNAAMAGGGMGDVLTGAITALMAQKYSPEQACIIGAYVHGKAGDELALPNRMHVVLPGKLITQLPVTMARLREA</sequence>
<organism evidence="22 23">
    <name type="scientific">Mucilaginibacter yixingensis</name>
    <dbReference type="NCBI Taxonomy" id="1295612"/>
    <lineage>
        <taxon>Bacteria</taxon>
        <taxon>Pseudomonadati</taxon>
        <taxon>Bacteroidota</taxon>
        <taxon>Sphingobacteriia</taxon>
        <taxon>Sphingobacteriales</taxon>
        <taxon>Sphingobacteriaceae</taxon>
        <taxon>Mucilaginibacter</taxon>
    </lineage>
</organism>
<dbReference type="GO" id="GO:0052855">
    <property type="term" value="F:ADP-dependent NAD(P)H-hydrate dehydratase activity"/>
    <property type="evidence" value="ECO:0007669"/>
    <property type="project" value="UniProtKB-UniRule"/>
</dbReference>
<feature type="binding site" evidence="18">
    <location>
        <position position="127"/>
    </location>
    <ligand>
        <name>K(+)</name>
        <dbReference type="ChEBI" id="CHEBI:29103"/>
    </ligand>
</feature>
<dbReference type="EC" id="4.2.1.136" evidence="19"/>
<keyword evidence="8 17" id="KW-0521">NADP</keyword>
<dbReference type="InterPro" id="IPR017953">
    <property type="entry name" value="Carbohydrate_kinase_pred_CS"/>
</dbReference>
<feature type="domain" description="YjeF C-terminal" evidence="20">
    <location>
        <begin position="228"/>
        <end position="499"/>
    </location>
</feature>
<dbReference type="InterPro" id="IPR036652">
    <property type="entry name" value="YjeF_N_dom_sf"/>
</dbReference>
<evidence type="ECO:0000256" key="18">
    <source>
        <dbReference type="HAMAP-Rule" id="MF_01966"/>
    </source>
</evidence>
<dbReference type="Pfam" id="PF01256">
    <property type="entry name" value="Carb_kinase"/>
    <property type="match status" value="1"/>
</dbReference>
<evidence type="ECO:0000256" key="19">
    <source>
        <dbReference type="PIRNR" id="PIRNR017184"/>
    </source>
</evidence>
<evidence type="ECO:0000256" key="7">
    <source>
        <dbReference type="ARBA" id="ARBA00022840"/>
    </source>
</evidence>
<feature type="binding site" evidence="17">
    <location>
        <position position="263"/>
    </location>
    <ligand>
        <name>(6S)-NADPHX</name>
        <dbReference type="ChEBI" id="CHEBI:64076"/>
    </ligand>
</feature>
<dbReference type="SUPFAM" id="SSF53613">
    <property type="entry name" value="Ribokinase-like"/>
    <property type="match status" value="1"/>
</dbReference>